<feature type="domain" description="Maelstrom" evidence="9">
    <location>
        <begin position="123"/>
        <end position="195"/>
    </location>
</feature>
<keyword evidence="8" id="KW-0539">Nucleus</keyword>
<dbReference type="GO" id="GO:0043186">
    <property type="term" value="C:P granule"/>
    <property type="evidence" value="ECO:0007669"/>
    <property type="project" value="TreeGrafter"/>
</dbReference>
<dbReference type="GO" id="GO:0060964">
    <property type="term" value="P:regulation of miRNA-mediated gene silencing"/>
    <property type="evidence" value="ECO:0007669"/>
    <property type="project" value="InterPro"/>
</dbReference>
<proteinExistence type="inferred from homology"/>
<evidence type="ECO:0000256" key="8">
    <source>
        <dbReference type="ARBA" id="ARBA00023242"/>
    </source>
</evidence>
<dbReference type="GO" id="GO:0034587">
    <property type="term" value="P:piRNA processing"/>
    <property type="evidence" value="ECO:0007669"/>
    <property type="project" value="TreeGrafter"/>
</dbReference>
<dbReference type="GO" id="GO:0007140">
    <property type="term" value="P:male meiotic nuclear division"/>
    <property type="evidence" value="ECO:0007669"/>
    <property type="project" value="TreeGrafter"/>
</dbReference>
<dbReference type="InterPro" id="IPR039259">
    <property type="entry name" value="Protein_maelstrom"/>
</dbReference>
<evidence type="ECO:0000256" key="5">
    <source>
        <dbReference type="ARBA" id="ARBA00022782"/>
    </source>
</evidence>
<comment type="similarity">
    <text evidence="3">Belongs to the maelstrom family.</text>
</comment>
<dbReference type="GO" id="GO:0005634">
    <property type="term" value="C:nucleus"/>
    <property type="evidence" value="ECO:0007669"/>
    <property type="project" value="UniProtKB-SubCell"/>
</dbReference>
<keyword evidence="4" id="KW-0963">Cytoplasm</keyword>
<dbReference type="GO" id="GO:0043565">
    <property type="term" value="F:sequence-specific DNA binding"/>
    <property type="evidence" value="ECO:0007669"/>
    <property type="project" value="TreeGrafter"/>
</dbReference>
<keyword evidence="5" id="KW-0221">Differentiation</keyword>
<gene>
    <name evidence="10" type="ORF">AFUS01_LOCUS21982</name>
</gene>
<name>A0A8J2KC90_9HEXA</name>
<evidence type="ECO:0000256" key="3">
    <source>
        <dbReference type="ARBA" id="ARBA00007057"/>
    </source>
</evidence>
<dbReference type="PANTHER" id="PTHR21358:SF4">
    <property type="entry name" value="PROTEIN MAELSTROM HOMOLOG"/>
    <property type="match status" value="1"/>
</dbReference>
<keyword evidence="11" id="KW-1185">Reference proteome</keyword>
<protein>
    <recommendedName>
        <fullName evidence="9">Maelstrom domain-containing protein</fullName>
    </recommendedName>
</protein>
<dbReference type="EMBL" id="CAJVCH010250741">
    <property type="protein sequence ID" value="CAG7733543.1"/>
    <property type="molecule type" value="Genomic_DNA"/>
</dbReference>
<sequence length="200" mass="22811">MPKPNGFLVFVRHRQLKSMKEGKPIESLKEAVNIFGGEWDVMNAADRKIFKDKAKRFRLGTLAPESFTESTIINDSTPSSSGKGNPKQFSCVNSLLEESNPTNVLFVVMSCNYFCHTRSNPYCYVPAEIGMCAFSIKLGVIDNYWTLVDPQILPKGKLLEAKELHELHRVPLPPFEPRFQDLERILLNISHFLQRVKIQN</sequence>
<accession>A0A8J2KC90</accession>
<dbReference type="Pfam" id="PF13017">
    <property type="entry name" value="Maelstrom"/>
    <property type="match status" value="1"/>
</dbReference>
<dbReference type="AlphaFoldDB" id="A0A8J2KC90"/>
<evidence type="ECO:0000256" key="4">
    <source>
        <dbReference type="ARBA" id="ARBA00022490"/>
    </source>
</evidence>
<evidence type="ECO:0000256" key="1">
    <source>
        <dbReference type="ARBA" id="ARBA00004123"/>
    </source>
</evidence>
<evidence type="ECO:0000256" key="7">
    <source>
        <dbReference type="ARBA" id="ARBA00023158"/>
    </source>
</evidence>
<evidence type="ECO:0000259" key="9">
    <source>
        <dbReference type="Pfam" id="PF13017"/>
    </source>
</evidence>
<reference evidence="10" key="1">
    <citation type="submission" date="2021-06" db="EMBL/GenBank/DDBJ databases">
        <authorList>
            <person name="Hodson N. C."/>
            <person name="Mongue J. A."/>
            <person name="Jaron S. K."/>
        </authorList>
    </citation>
    <scope>NUCLEOTIDE SEQUENCE</scope>
</reference>
<keyword evidence="6" id="KW-0238">DNA-binding</keyword>
<keyword evidence="7" id="KW-0943">RNA-mediated gene silencing</keyword>
<dbReference type="GO" id="GO:0030154">
    <property type="term" value="P:cell differentiation"/>
    <property type="evidence" value="ECO:0007669"/>
    <property type="project" value="UniProtKB-KW"/>
</dbReference>
<evidence type="ECO:0000313" key="10">
    <source>
        <dbReference type="EMBL" id="CAG7733543.1"/>
    </source>
</evidence>
<dbReference type="GO" id="GO:0045892">
    <property type="term" value="P:negative regulation of DNA-templated transcription"/>
    <property type="evidence" value="ECO:0007669"/>
    <property type="project" value="TreeGrafter"/>
</dbReference>
<dbReference type="InterPro" id="IPR024970">
    <property type="entry name" value="Maelstrom"/>
</dbReference>
<organism evidence="10 11">
    <name type="scientific">Allacma fusca</name>
    <dbReference type="NCBI Taxonomy" id="39272"/>
    <lineage>
        <taxon>Eukaryota</taxon>
        <taxon>Metazoa</taxon>
        <taxon>Ecdysozoa</taxon>
        <taxon>Arthropoda</taxon>
        <taxon>Hexapoda</taxon>
        <taxon>Collembola</taxon>
        <taxon>Symphypleona</taxon>
        <taxon>Sminthuridae</taxon>
        <taxon>Allacma</taxon>
    </lineage>
</organism>
<dbReference type="PANTHER" id="PTHR21358">
    <property type="entry name" value="PROTEIN MAELSTROM HOMOLOG"/>
    <property type="match status" value="1"/>
</dbReference>
<dbReference type="Proteomes" id="UP000708208">
    <property type="component" value="Unassembled WGS sequence"/>
</dbReference>
<evidence type="ECO:0000313" key="11">
    <source>
        <dbReference type="Proteomes" id="UP000708208"/>
    </source>
</evidence>
<dbReference type="GO" id="GO:0007283">
    <property type="term" value="P:spermatogenesis"/>
    <property type="evidence" value="ECO:0007669"/>
    <property type="project" value="TreeGrafter"/>
</dbReference>
<evidence type="ECO:0000256" key="2">
    <source>
        <dbReference type="ARBA" id="ARBA00004496"/>
    </source>
</evidence>
<dbReference type="OrthoDB" id="24555at2759"/>
<comment type="subcellular location">
    <subcellularLocation>
        <location evidence="2">Cytoplasm</location>
    </subcellularLocation>
    <subcellularLocation>
        <location evidence="1">Nucleus</location>
    </subcellularLocation>
</comment>
<evidence type="ECO:0000256" key="6">
    <source>
        <dbReference type="ARBA" id="ARBA00023125"/>
    </source>
</evidence>
<comment type="caution">
    <text evidence="10">The sequence shown here is derived from an EMBL/GenBank/DDBJ whole genome shotgun (WGS) entry which is preliminary data.</text>
</comment>